<feature type="signal peptide" evidence="1">
    <location>
        <begin position="1"/>
        <end position="17"/>
    </location>
</feature>
<reference evidence="3" key="1">
    <citation type="submission" date="2014-04" db="EMBL/GenBank/DDBJ databases">
        <title>Evolutionary Origins and Diversification of the Mycorrhizal Mutualists.</title>
        <authorList>
            <consortium name="DOE Joint Genome Institute"/>
            <consortium name="Mycorrhizal Genomics Consortium"/>
            <person name="Kohler A."/>
            <person name="Kuo A."/>
            <person name="Nagy L.G."/>
            <person name="Floudas D."/>
            <person name="Copeland A."/>
            <person name="Barry K.W."/>
            <person name="Cichocki N."/>
            <person name="Veneault-Fourrey C."/>
            <person name="LaButti K."/>
            <person name="Lindquist E.A."/>
            <person name="Lipzen A."/>
            <person name="Lundell T."/>
            <person name="Morin E."/>
            <person name="Murat C."/>
            <person name="Riley R."/>
            <person name="Ohm R."/>
            <person name="Sun H."/>
            <person name="Tunlid A."/>
            <person name="Henrissat B."/>
            <person name="Grigoriev I.V."/>
            <person name="Hibbett D.S."/>
            <person name="Martin F."/>
        </authorList>
    </citation>
    <scope>NUCLEOTIDE SEQUENCE [LARGE SCALE GENOMIC DNA]</scope>
    <source>
        <strain evidence="3">FD-334 SS-4</strain>
    </source>
</reference>
<feature type="chain" id="PRO_5002249112" evidence="1">
    <location>
        <begin position="18"/>
        <end position="76"/>
    </location>
</feature>
<dbReference type="Proteomes" id="UP000054270">
    <property type="component" value="Unassembled WGS sequence"/>
</dbReference>
<sequence>MNGLCAVSLFVPLFAEALPAIRPKFDQQVDWTWAHLVKGWNMQRCTYVYHGGWDKGSSELTVVRRRLSSANTHVIQ</sequence>
<organism evidence="2 3">
    <name type="scientific">Hypholoma sublateritium (strain FD-334 SS-4)</name>
    <dbReference type="NCBI Taxonomy" id="945553"/>
    <lineage>
        <taxon>Eukaryota</taxon>
        <taxon>Fungi</taxon>
        <taxon>Dikarya</taxon>
        <taxon>Basidiomycota</taxon>
        <taxon>Agaricomycotina</taxon>
        <taxon>Agaricomycetes</taxon>
        <taxon>Agaricomycetidae</taxon>
        <taxon>Agaricales</taxon>
        <taxon>Agaricineae</taxon>
        <taxon>Strophariaceae</taxon>
        <taxon>Hypholoma</taxon>
    </lineage>
</organism>
<accession>A0A0D2PQX8</accession>
<name>A0A0D2PQX8_HYPSF</name>
<gene>
    <name evidence="2" type="ORF">HYPSUDRAFT_67156</name>
</gene>
<evidence type="ECO:0000256" key="1">
    <source>
        <dbReference type="SAM" id="SignalP"/>
    </source>
</evidence>
<keyword evidence="3" id="KW-1185">Reference proteome</keyword>
<keyword evidence="1" id="KW-0732">Signal</keyword>
<evidence type="ECO:0000313" key="3">
    <source>
        <dbReference type="Proteomes" id="UP000054270"/>
    </source>
</evidence>
<proteinExistence type="predicted"/>
<dbReference type="AlphaFoldDB" id="A0A0D2PQX8"/>
<evidence type="ECO:0000313" key="2">
    <source>
        <dbReference type="EMBL" id="KJA22250.1"/>
    </source>
</evidence>
<dbReference type="EMBL" id="KN817551">
    <property type="protein sequence ID" value="KJA22250.1"/>
    <property type="molecule type" value="Genomic_DNA"/>
</dbReference>
<protein>
    <submittedName>
        <fullName evidence="2">Uncharacterized protein</fullName>
    </submittedName>
</protein>